<dbReference type="CDD" id="cd19874">
    <property type="entry name" value="DSRM_MRPL44"/>
    <property type="match status" value="1"/>
</dbReference>
<evidence type="ECO:0000256" key="6">
    <source>
        <dbReference type="ARBA" id="ARBA00023274"/>
    </source>
</evidence>
<evidence type="ECO:0000256" key="7">
    <source>
        <dbReference type="ARBA" id="ARBA00024034"/>
    </source>
</evidence>
<evidence type="ECO:0000259" key="9">
    <source>
        <dbReference type="SMART" id="SM00535"/>
    </source>
</evidence>
<dbReference type="STRING" id="407821.A0A087TMI9"/>
<dbReference type="EMBL" id="KK115905">
    <property type="protein sequence ID" value="KFM66328.1"/>
    <property type="molecule type" value="Genomic_DNA"/>
</dbReference>
<organism evidence="10 11">
    <name type="scientific">Stegodyphus mimosarum</name>
    <name type="common">African social velvet spider</name>
    <dbReference type="NCBI Taxonomy" id="407821"/>
    <lineage>
        <taxon>Eukaryota</taxon>
        <taxon>Metazoa</taxon>
        <taxon>Ecdysozoa</taxon>
        <taxon>Arthropoda</taxon>
        <taxon>Chelicerata</taxon>
        <taxon>Arachnida</taxon>
        <taxon>Araneae</taxon>
        <taxon>Araneomorphae</taxon>
        <taxon>Entelegynae</taxon>
        <taxon>Eresoidea</taxon>
        <taxon>Eresidae</taxon>
        <taxon>Stegodyphus</taxon>
    </lineage>
</organism>
<keyword evidence="5" id="KW-0496">Mitochondrion</keyword>
<protein>
    <recommendedName>
        <fullName evidence="8">Large ribosomal subunit protein mL44</fullName>
    </recommendedName>
</protein>
<dbReference type="PANTHER" id="PTHR11207:SF5">
    <property type="entry name" value="LARGE RIBOSOMAL SUBUNIT PROTEIN ML44"/>
    <property type="match status" value="1"/>
</dbReference>
<keyword evidence="2" id="KW-0694">RNA-binding</keyword>
<dbReference type="SUPFAM" id="SSF54768">
    <property type="entry name" value="dsRNA-binding domain-like"/>
    <property type="match status" value="1"/>
</dbReference>
<keyword evidence="4 10" id="KW-0689">Ribosomal protein</keyword>
<dbReference type="PANTHER" id="PTHR11207">
    <property type="entry name" value="RIBONUCLEASE III"/>
    <property type="match status" value="1"/>
</dbReference>
<dbReference type="GO" id="GO:0004525">
    <property type="term" value="F:ribonuclease III activity"/>
    <property type="evidence" value="ECO:0007669"/>
    <property type="project" value="InterPro"/>
</dbReference>
<dbReference type="OrthoDB" id="444135at2759"/>
<keyword evidence="6" id="KW-0687">Ribonucleoprotein</keyword>
<dbReference type="FunFam" id="3.30.160.20:FF:000037">
    <property type="entry name" value="39S ribosomal protein L44, mitochondrial"/>
    <property type="match status" value="1"/>
</dbReference>
<dbReference type="GO" id="GO:0070125">
    <property type="term" value="P:mitochondrial translational elongation"/>
    <property type="evidence" value="ECO:0007669"/>
    <property type="project" value="TreeGrafter"/>
</dbReference>
<dbReference type="SUPFAM" id="SSF69065">
    <property type="entry name" value="RNase III domain-like"/>
    <property type="match status" value="1"/>
</dbReference>
<comment type="similarity">
    <text evidence="7">Belongs to the ribonuclease III family. Mitochondrion-specific ribosomal protein mL44 subfamily.</text>
</comment>
<gene>
    <name evidence="10" type="ORF">X975_03961</name>
</gene>
<dbReference type="Proteomes" id="UP000054359">
    <property type="component" value="Unassembled WGS sequence"/>
</dbReference>
<dbReference type="InterPro" id="IPR055189">
    <property type="entry name" value="RM44_endonuclase"/>
</dbReference>
<dbReference type="GO" id="GO:0003725">
    <property type="term" value="F:double-stranded RNA binding"/>
    <property type="evidence" value="ECO:0007669"/>
    <property type="project" value="InterPro"/>
</dbReference>
<evidence type="ECO:0000313" key="11">
    <source>
        <dbReference type="Proteomes" id="UP000054359"/>
    </source>
</evidence>
<sequence length="343" mass="39343">MAFCGVLLNARNVWRVNHHFIIKNSVFASVIGNTEQKRSYGKGYAKFLKCMKLRRKIAGPDRVRRRNEWFNWNYEAELYGFVQRLHENITENTLRCAFIHDSYIQLENEKRKELDMPLQDVQLDIKSNSALISLGYETTSNYLKKYLRHCFQFLPEEGLCALHDHLLSDEVLSHISFNIGTSELIFCAEYPPSKSTLADTLKAIIGAISSEDGVARAENFVLDFICPQLIAKDVFEIWDLEDPLSLLNSILRNNGCEPSESRLIFESGRNTLEAIYHVGLYSNKEFLGRGPGETLAIAEEMAAYDALRRLFRVAEHEKPLPFGLKCTEIDFHETTQQSSVSQF</sequence>
<dbReference type="Gene3D" id="1.10.1520.10">
    <property type="entry name" value="Ribonuclease III domain"/>
    <property type="match status" value="1"/>
</dbReference>
<dbReference type="GO" id="GO:0005762">
    <property type="term" value="C:mitochondrial large ribosomal subunit"/>
    <property type="evidence" value="ECO:0007669"/>
    <property type="project" value="TreeGrafter"/>
</dbReference>
<feature type="non-terminal residue" evidence="10">
    <location>
        <position position="343"/>
    </location>
</feature>
<evidence type="ECO:0000256" key="8">
    <source>
        <dbReference type="ARBA" id="ARBA00035187"/>
    </source>
</evidence>
<dbReference type="Pfam" id="PF22892">
    <property type="entry name" value="DSRM_MRPL44"/>
    <property type="match status" value="1"/>
</dbReference>
<dbReference type="AlphaFoldDB" id="A0A087TMI9"/>
<evidence type="ECO:0000313" key="10">
    <source>
        <dbReference type="EMBL" id="KFM66328.1"/>
    </source>
</evidence>
<name>A0A087TMI9_STEMI</name>
<reference evidence="10 11" key="1">
    <citation type="submission" date="2013-11" db="EMBL/GenBank/DDBJ databases">
        <title>Genome sequencing of Stegodyphus mimosarum.</title>
        <authorList>
            <person name="Bechsgaard J."/>
        </authorList>
    </citation>
    <scope>NUCLEOTIDE SEQUENCE [LARGE SCALE GENOMIC DNA]</scope>
</reference>
<evidence type="ECO:0000256" key="1">
    <source>
        <dbReference type="ARBA" id="ARBA00004173"/>
    </source>
</evidence>
<dbReference type="OMA" id="RHIKRWV"/>
<dbReference type="GO" id="GO:0070877">
    <property type="term" value="C:microprocessor complex"/>
    <property type="evidence" value="ECO:0007669"/>
    <property type="project" value="TreeGrafter"/>
</dbReference>
<keyword evidence="11" id="KW-1185">Reference proteome</keyword>
<dbReference type="SMART" id="SM00535">
    <property type="entry name" value="RIBOc"/>
    <property type="match status" value="1"/>
</dbReference>
<keyword evidence="3" id="KW-0809">Transit peptide</keyword>
<dbReference type="InterPro" id="IPR036389">
    <property type="entry name" value="RNase_III_sf"/>
</dbReference>
<dbReference type="InterPro" id="IPR000999">
    <property type="entry name" value="RNase_III_dom"/>
</dbReference>
<feature type="domain" description="RNase III" evidence="9">
    <location>
        <begin position="92"/>
        <end position="234"/>
    </location>
</feature>
<evidence type="ECO:0000256" key="5">
    <source>
        <dbReference type="ARBA" id="ARBA00023128"/>
    </source>
</evidence>
<evidence type="ECO:0000256" key="3">
    <source>
        <dbReference type="ARBA" id="ARBA00022946"/>
    </source>
</evidence>
<dbReference type="Gene3D" id="3.30.160.20">
    <property type="match status" value="1"/>
</dbReference>
<evidence type="ECO:0000256" key="2">
    <source>
        <dbReference type="ARBA" id="ARBA00022884"/>
    </source>
</evidence>
<proteinExistence type="inferred from homology"/>
<dbReference type="InterPro" id="IPR044444">
    <property type="entry name" value="Ribosomal_mL44_DSRM_metazoa"/>
</dbReference>
<dbReference type="GO" id="GO:0006396">
    <property type="term" value="P:RNA processing"/>
    <property type="evidence" value="ECO:0007669"/>
    <property type="project" value="InterPro"/>
</dbReference>
<comment type="subcellular location">
    <subcellularLocation>
        <location evidence="1">Mitochondrion</location>
    </subcellularLocation>
</comment>
<dbReference type="Pfam" id="PF22935">
    <property type="entry name" value="RM44_endonuclase"/>
    <property type="match status" value="1"/>
</dbReference>
<evidence type="ECO:0000256" key="4">
    <source>
        <dbReference type="ARBA" id="ARBA00022980"/>
    </source>
</evidence>
<accession>A0A087TMI9</accession>